<dbReference type="InterPro" id="IPR002401">
    <property type="entry name" value="Cyt_P450_E_grp-I"/>
</dbReference>
<dbReference type="Pfam" id="PF00067">
    <property type="entry name" value="p450"/>
    <property type="match status" value="2"/>
</dbReference>
<dbReference type="InterPro" id="IPR050196">
    <property type="entry name" value="Cytochrome_P450_Monoox"/>
</dbReference>
<comment type="caution">
    <text evidence="3">The sequence shown here is derived from an EMBL/GenBank/DDBJ whole genome shotgun (WGS) entry which is preliminary data.</text>
</comment>
<dbReference type="EMBL" id="JAIPUX010000439">
    <property type="protein sequence ID" value="KAH0628627.1"/>
    <property type="molecule type" value="Genomic_DNA"/>
</dbReference>
<feature type="non-terminal residue" evidence="3">
    <location>
        <position position="1"/>
    </location>
</feature>
<organism evidence="3 4">
    <name type="scientific">Phrynosoma platyrhinos</name>
    <name type="common">Desert horned lizard</name>
    <dbReference type="NCBI Taxonomy" id="52577"/>
    <lineage>
        <taxon>Eukaryota</taxon>
        <taxon>Metazoa</taxon>
        <taxon>Chordata</taxon>
        <taxon>Craniata</taxon>
        <taxon>Vertebrata</taxon>
        <taxon>Euteleostomi</taxon>
        <taxon>Lepidosauria</taxon>
        <taxon>Squamata</taxon>
        <taxon>Bifurcata</taxon>
        <taxon>Unidentata</taxon>
        <taxon>Episquamata</taxon>
        <taxon>Toxicofera</taxon>
        <taxon>Iguania</taxon>
        <taxon>Phrynosomatidae</taxon>
        <taxon>Phrynosomatinae</taxon>
        <taxon>Phrynosoma</taxon>
    </lineage>
</organism>
<evidence type="ECO:0000313" key="3">
    <source>
        <dbReference type="EMBL" id="KAH0628627.1"/>
    </source>
</evidence>
<evidence type="ECO:0000256" key="1">
    <source>
        <dbReference type="ARBA" id="ARBA00010617"/>
    </source>
</evidence>
<dbReference type="InterPro" id="IPR001128">
    <property type="entry name" value="Cyt_P450"/>
</dbReference>
<name>A0ABQ7TGM7_PHRPL</name>
<dbReference type="PANTHER" id="PTHR24291">
    <property type="entry name" value="CYTOCHROME P450 FAMILY 4"/>
    <property type="match status" value="1"/>
</dbReference>
<dbReference type="PRINTS" id="PR00463">
    <property type="entry name" value="EP450I"/>
</dbReference>
<evidence type="ECO:0000313" key="4">
    <source>
        <dbReference type="Proteomes" id="UP000826234"/>
    </source>
</evidence>
<proteinExistence type="inferred from homology"/>
<dbReference type="SUPFAM" id="SSF48264">
    <property type="entry name" value="Cytochrome P450"/>
    <property type="match status" value="1"/>
</dbReference>
<dbReference type="PANTHER" id="PTHR24291:SF210">
    <property type="entry name" value="CYTOCHROME P450 FAMILY 4 SUBFAMILY F MEMBER 11"/>
    <property type="match status" value="1"/>
</dbReference>
<evidence type="ECO:0000256" key="2">
    <source>
        <dbReference type="ARBA" id="ARBA00023004"/>
    </source>
</evidence>
<dbReference type="Gene3D" id="1.10.630.10">
    <property type="entry name" value="Cytochrome P450"/>
    <property type="match status" value="1"/>
</dbReference>
<keyword evidence="4" id="KW-1185">Reference proteome</keyword>
<accession>A0ABQ7TGM7</accession>
<dbReference type="PRINTS" id="PR00385">
    <property type="entry name" value="P450"/>
</dbReference>
<comment type="similarity">
    <text evidence="1">Belongs to the cytochrome P450 family.</text>
</comment>
<dbReference type="InterPro" id="IPR036396">
    <property type="entry name" value="Cyt_P450_sf"/>
</dbReference>
<evidence type="ECO:0008006" key="5">
    <source>
        <dbReference type="Google" id="ProtNLM"/>
    </source>
</evidence>
<keyword evidence="2" id="KW-0408">Iron</keyword>
<reference evidence="3 4" key="1">
    <citation type="journal article" date="2022" name="Gigascience">
        <title>A chromosome-level genome assembly and annotation of the desert horned lizard, Phrynosoma platyrhinos, provides insight into chromosomal rearrangements among reptiles.</title>
        <authorList>
            <person name="Koochekian N."/>
            <person name="Ascanio A."/>
            <person name="Farleigh K."/>
            <person name="Card D.C."/>
            <person name="Schield D.R."/>
            <person name="Castoe T.A."/>
            <person name="Jezkova T."/>
        </authorList>
    </citation>
    <scope>NUCLEOTIDE SEQUENCE [LARGE SCALE GENOMIC DNA]</scope>
    <source>
        <strain evidence="3">NK-2021</strain>
    </source>
</reference>
<sequence>SCLLFSPCRMLPFTDWILEELALEKTLFRTLAISGLLLSQLALLLRLLSRVIGFCYHFYVIRQKLRCFSEPPRCSWLWRHLGLVDPNEEGLVKVAELVGTYSPSFLTWMGPFLPVVSLVHPDYIKPVATASGTVVVDCGKTWEWKENPTRPPLEGTFGLVGDLDSVGGGLVVGHYLTRIIYPSSPFLLPPGDGLLLSSGKKWGRHRRMLTPAFHFDILKPYMKIFNQSTKIMHLVEKISGDKKPSEYIASILLLSSLVVQRHNRLHNHFDWVYYLTANGCRFRHACDTVHRFTADVVQKRRMVLSRLGQDAWLKSKQGKTMDFIDVLLLAKDEEGRHLSDGDIAAEVDTFMFEGHDTTASGLSWVLYNLARHPKYQDQCREEIQALLRDRDVEEIEWEDLSQMPFTTMCIKESLRLHPPVTAVSRRCTEDVKLPDGRIIPKGVICLISIYGVHHNPAVWPEPEVYNPHRFDPTASKHQSPNCIGQNFAMAELKVTLALTLLQFVVRMDENRTVRRKPELILRAENGLWLQVEPLPAKQ</sequence>
<protein>
    <recommendedName>
        <fullName evidence="5">Cytochrome P450 family 4 subfamily F member 22</fullName>
    </recommendedName>
</protein>
<dbReference type="Proteomes" id="UP000826234">
    <property type="component" value="Unassembled WGS sequence"/>
</dbReference>
<gene>
    <name evidence="3" type="ORF">JD844_009996</name>
</gene>